<proteinExistence type="predicted"/>
<reference evidence="2" key="1">
    <citation type="journal article" date="2023" name="Mol. Biol. Evol.">
        <title>Third-Generation Sequencing Reveals the Adaptive Role of the Epigenome in Three Deep-Sea Polychaetes.</title>
        <authorList>
            <person name="Perez M."/>
            <person name="Aroh O."/>
            <person name="Sun Y."/>
            <person name="Lan Y."/>
            <person name="Juniper S.K."/>
            <person name="Young C.R."/>
            <person name="Angers B."/>
            <person name="Qian P.Y."/>
        </authorList>
    </citation>
    <scope>NUCLEOTIDE SEQUENCE</scope>
    <source>
        <strain evidence="2">P08H-3</strain>
    </source>
</reference>
<comment type="caution">
    <text evidence="2">The sequence shown here is derived from an EMBL/GenBank/DDBJ whole genome shotgun (WGS) entry which is preliminary data.</text>
</comment>
<sequence length="478" mass="54026">MPFYLEKYIFWSVYLTLPWITGAAHLKSKGDVTILEGEMIELDWTAYNEGDRIPPCSWQYAANQTDTTSIFLAYASGKQYKFGNVMSWQFTKRSAPCQGGIQKLASSADTGIYKMEVETGYALRSEDTETFVQVYRGSDLKFSIIVNDEVHTLDLSGGPNLKLDLLHTAEPVNVTVVLSQIFPPTTLTITRDASEIVCNNLERRCNKIIELGSMENAAIVVIMKTGIVGADPVIISQPVLHAIPADNGTRNAAITFAVLFFIFLVAFIGFIIFLVVARMKVHKMTKADETSKSDSPESGLIQHTRENLREAANNLKDVFSLKRSCVLMNKLKDLDKENKHQIDTIQKRITNNQKSYDSKVHNFYGLVSSTDVSAQSILKDWDRIMEEMTTAKNNIHIPKLYMDSATDVKDLMTALQNELRSYEDNMKRNDLILKQSKLTESGHEVEDDVEDTSENEERREWKETILVSINADSIYCHK</sequence>
<name>A0AAD9JM16_9ANNE</name>
<keyword evidence="1" id="KW-1133">Transmembrane helix</keyword>
<dbReference type="AlphaFoldDB" id="A0AAD9JM16"/>
<keyword evidence="3" id="KW-1185">Reference proteome</keyword>
<gene>
    <name evidence="2" type="ORF">LSH36_252g02036</name>
</gene>
<dbReference type="EMBL" id="JAODUP010000252">
    <property type="protein sequence ID" value="KAK2154970.1"/>
    <property type="molecule type" value="Genomic_DNA"/>
</dbReference>
<dbReference type="Proteomes" id="UP001208570">
    <property type="component" value="Unassembled WGS sequence"/>
</dbReference>
<feature type="transmembrane region" description="Helical" evidence="1">
    <location>
        <begin position="253"/>
        <end position="276"/>
    </location>
</feature>
<accession>A0AAD9JM16</accession>
<evidence type="ECO:0000256" key="1">
    <source>
        <dbReference type="SAM" id="Phobius"/>
    </source>
</evidence>
<evidence type="ECO:0000313" key="3">
    <source>
        <dbReference type="Proteomes" id="UP001208570"/>
    </source>
</evidence>
<keyword evidence="1" id="KW-0812">Transmembrane</keyword>
<protein>
    <submittedName>
        <fullName evidence="2">Uncharacterized protein</fullName>
    </submittedName>
</protein>
<evidence type="ECO:0000313" key="2">
    <source>
        <dbReference type="EMBL" id="KAK2154970.1"/>
    </source>
</evidence>
<keyword evidence="1" id="KW-0472">Membrane</keyword>
<organism evidence="2 3">
    <name type="scientific">Paralvinella palmiformis</name>
    <dbReference type="NCBI Taxonomy" id="53620"/>
    <lineage>
        <taxon>Eukaryota</taxon>
        <taxon>Metazoa</taxon>
        <taxon>Spiralia</taxon>
        <taxon>Lophotrochozoa</taxon>
        <taxon>Annelida</taxon>
        <taxon>Polychaeta</taxon>
        <taxon>Sedentaria</taxon>
        <taxon>Canalipalpata</taxon>
        <taxon>Terebellida</taxon>
        <taxon>Terebelliformia</taxon>
        <taxon>Alvinellidae</taxon>
        <taxon>Paralvinella</taxon>
    </lineage>
</organism>